<evidence type="ECO:0008006" key="3">
    <source>
        <dbReference type="Google" id="ProtNLM"/>
    </source>
</evidence>
<dbReference type="SUPFAM" id="SSF55729">
    <property type="entry name" value="Acyl-CoA N-acyltransferases (Nat)"/>
    <property type="match status" value="1"/>
</dbReference>
<gene>
    <name evidence="1" type="ORF">GX570_01915</name>
</gene>
<comment type="caution">
    <text evidence="1">The sequence shown here is derived from an EMBL/GenBank/DDBJ whole genome shotgun (WGS) entry which is preliminary data.</text>
</comment>
<sequence length="347" mass="36969">MRFLPLDRPVPGTEPADAVVNLVFLANLAAQETTGDTASSTSVERVVHRLRGSAEYDTLAYALETDPDEDYAGYLLVSTPLLEDTHVAEAEVVLDAEYLPLPGEPLSPEARDVLGLLYAEAEAVAARLGRSVVQTWLLHPAEEVPGSGGWAELLRGRGYELGLTEIQGVVPVGVPAPAWEPPLRVDVVRDLAFPAPLIDGVLALYRQASVDVPTGGLDAGAVDWTRERLASAARRVADTNREMVSVVLSDAEGVVGISEITRFPGSEPGVAEQGITLVAGRARGRGLGLNLKREALRRAAAALPGVSRVYTSNAAGNPWMIEINRQLGWRVVSGGSGWQLRVRPLSP</sequence>
<protein>
    <recommendedName>
        <fullName evidence="3">N-acetyltransferase domain-containing protein</fullName>
    </recommendedName>
</protein>
<dbReference type="AlphaFoldDB" id="A0A847H9T9"/>
<proteinExistence type="predicted"/>
<accession>A0A847H9T9</accession>
<dbReference type="Proteomes" id="UP000523614">
    <property type="component" value="Unassembled WGS sequence"/>
</dbReference>
<dbReference type="InterPro" id="IPR016181">
    <property type="entry name" value="Acyl_CoA_acyltransferase"/>
</dbReference>
<dbReference type="Gene3D" id="3.40.630.30">
    <property type="match status" value="1"/>
</dbReference>
<name>A0A847H9T9_9CORY</name>
<reference evidence="1 2" key="1">
    <citation type="journal article" date="2020" name="Biotechnol. Biofuels">
        <title>New insights from the biogas microbiome by comprehensive genome-resolved metagenomics of nearly 1600 species originating from multiple anaerobic digesters.</title>
        <authorList>
            <person name="Campanaro S."/>
            <person name="Treu L."/>
            <person name="Rodriguez-R L.M."/>
            <person name="Kovalovszki A."/>
            <person name="Ziels R.M."/>
            <person name="Maus I."/>
            <person name="Zhu X."/>
            <person name="Kougias P.G."/>
            <person name="Basile A."/>
            <person name="Luo G."/>
            <person name="Schluter A."/>
            <person name="Konstantinidis K.T."/>
            <person name="Angelidaki I."/>
        </authorList>
    </citation>
    <scope>NUCLEOTIDE SEQUENCE [LARGE SCALE GENOMIC DNA]</scope>
    <source>
        <strain evidence="1">AS06rmzACSIP_235</strain>
    </source>
</reference>
<evidence type="ECO:0000313" key="2">
    <source>
        <dbReference type="Proteomes" id="UP000523614"/>
    </source>
</evidence>
<evidence type="ECO:0000313" key="1">
    <source>
        <dbReference type="EMBL" id="NLF90094.1"/>
    </source>
</evidence>
<dbReference type="EMBL" id="JAAYYP010000056">
    <property type="protein sequence ID" value="NLF90094.1"/>
    <property type="molecule type" value="Genomic_DNA"/>
</dbReference>
<organism evidence="1 2">
    <name type="scientific">Corynebacterium marinum</name>
    <dbReference type="NCBI Taxonomy" id="349751"/>
    <lineage>
        <taxon>Bacteria</taxon>
        <taxon>Bacillati</taxon>
        <taxon>Actinomycetota</taxon>
        <taxon>Actinomycetes</taxon>
        <taxon>Mycobacteriales</taxon>
        <taxon>Corynebacteriaceae</taxon>
        <taxon>Corynebacterium</taxon>
    </lineage>
</organism>